<proteinExistence type="predicted"/>
<dbReference type="InterPro" id="IPR014001">
    <property type="entry name" value="Helicase_ATP-bd"/>
</dbReference>
<dbReference type="AlphaFoldDB" id="A0A023DYD7"/>
<dbReference type="STRING" id="1427503.HE1_00273"/>
<gene>
    <name evidence="10" type="ORF">HE1_00273</name>
</gene>
<dbReference type="InterPro" id="IPR011545">
    <property type="entry name" value="DEAD/DEAH_box_helicase_dom"/>
</dbReference>
<dbReference type="GO" id="GO:0003677">
    <property type="term" value="F:DNA binding"/>
    <property type="evidence" value="ECO:0007669"/>
    <property type="project" value="UniProtKB-KW"/>
</dbReference>
<dbReference type="Proteomes" id="UP000024842">
    <property type="component" value="Unassembled WGS sequence"/>
</dbReference>
<keyword evidence="6" id="KW-0238">DNA-binding</keyword>
<dbReference type="InterPro" id="IPR047112">
    <property type="entry name" value="RecG/Mfd"/>
</dbReference>
<evidence type="ECO:0000313" key="10">
    <source>
        <dbReference type="EMBL" id="GAJ45955.1"/>
    </source>
</evidence>
<keyword evidence="4 10" id="KW-0347">Helicase</keyword>
<organism evidence="10 11">
    <name type="scientific">Holospora elegans E1</name>
    <dbReference type="NCBI Taxonomy" id="1427503"/>
    <lineage>
        <taxon>Bacteria</taxon>
        <taxon>Pseudomonadati</taxon>
        <taxon>Pseudomonadota</taxon>
        <taxon>Alphaproteobacteria</taxon>
        <taxon>Holosporales</taxon>
        <taxon>Holosporaceae</taxon>
        <taxon>Holospora</taxon>
    </lineage>
</organism>
<evidence type="ECO:0000259" key="8">
    <source>
        <dbReference type="PROSITE" id="PS51192"/>
    </source>
</evidence>
<dbReference type="OrthoDB" id="9804325at2"/>
<keyword evidence="2" id="KW-0227">DNA damage</keyword>
<comment type="caution">
    <text evidence="10">The sequence shown here is derived from an EMBL/GenBank/DDBJ whole genome shotgun (WGS) entry which is preliminary data.</text>
</comment>
<dbReference type="InterPro" id="IPR012340">
    <property type="entry name" value="NA-bd_OB-fold"/>
</dbReference>
<evidence type="ECO:0000256" key="6">
    <source>
        <dbReference type="ARBA" id="ARBA00023125"/>
    </source>
</evidence>
<dbReference type="Pfam" id="PF00270">
    <property type="entry name" value="DEAD"/>
    <property type="match status" value="1"/>
</dbReference>
<feature type="domain" description="Helicase ATP-binding" evidence="8">
    <location>
        <begin position="278"/>
        <end position="429"/>
    </location>
</feature>
<accession>A0A023DYD7</accession>
<dbReference type="SMART" id="SM00490">
    <property type="entry name" value="HELICc"/>
    <property type="match status" value="1"/>
</dbReference>
<evidence type="ECO:0000259" key="9">
    <source>
        <dbReference type="PROSITE" id="PS51194"/>
    </source>
</evidence>
<dbReference type="Pfam" id="PF00271">
    <property type="entry name" value="Helicase_C"/>
    <property type="match status" value="1"/>
</dbReference>
<dbReference type="InterPro" id="IPR033454">
    <property type="entry name" value="RecG_wedge"/>
</dbReference>
<dbReference type="PANTHER" id="PTHR47964:SF1">
    <property type="entry name" value="ATP-DEPENDENT DNA HELICASE HOMOLOG RECG, CHLOROPLASTIC"/>
    <property type="match status" value="1"/>
</dbReference>
<dbReference type="SUPFAM" id="SSF50249">
    <property type="entry name" value="Nucleic acid-binding proteins"/>
    <property type="match status" value="1"/>
</dbReference>
<feature type="domain" description="Helicase C-terminal" evidence="9">
    <location>
        <begin position="447"/>
        <end position="606"/>
    </location>
</feature>
<evidence type="ECO:0000313" key="11">
    <source>
        <dbReference type="Proteomes" id="UP000024842"/>
    </source>
</evidence>
<dbReference type="PROSITE" id="PS51194">
    <property type="entry name" value="HELICASE_CTER"/>
    <property type="match status" value="1"/>
</dbReference>
<keyword evidence="5" id="KW-0067">ATP-binding</keyword>
<evidence type="ECO:0000256" key="7">
    <source>
        <dbReference type="ARBA" id="ARBA00023204"/>
    </source>
</evidence>
<evidence type="ECO:0000256" key="4">
    <source>
        <dbReference type="ARBA" id="ARBA00022806"/>
    </source>
</evidence>
<dbReference type="InterPro" id="IPR001650">
    <property type="entry name" value="Helicase_C-like"/>
</dbReference>
<keyword evidence="11" id="KW-1185">Reference proteome</keyword>
<dbReference type="SUPFAM" id="SSF52540">
    <property type="entry name" value="P-loop containing nucleoside triphosphate hydrolases"/>
    <property type="match status" value="2"/>
</dbReference>
<dbReference type="GO" id="GO:0005524">
    <property type="term" value="F:ATP binding"/>
    <property type="evidence" value="ECO:0007669"/>
    <property type="project" value="UniProtKB-KW"/>
</dbReference>
<dbReference type="RefSeq" id="WP_052567188.1">
    <property type="nucleotide sequence ID" value="NZ_BAUP01000049.1"/>
</dbReference>
<keyword evidence="7" id="KW-0234">DNA repair</keyword>
<dbReference type="SMART" id="SM00487">
    <property type="entry name" value="DEXDc"/>
    <property type="match status" value="1"/>
</dbReference>
<dbReference type="PROSITE" id="PS51192">
    <property type="entry name" value="HELICASE_ATP_BIND_1"/>
    <property type="match status" value="1"/>
</dbReference>
<name>A0A023DYD7_9PROT</name>
<dbReference type="GO" id="GO:0003678">
    <property type="term" value="F:DNA helicase activity"/>
    <property type="evidence" value="ECO:0007669"/>
    <property type="project" value="TreeGrafter"/>
</dbReference>
<sequence>MDVKSEVLNFFFQKLSALKGVGSVWSKRLESLGLKTFWDVLSYVPRSYETYTSDVTAVTLPGLVHLSVQVKSVEDRVPFKVVCSVASFPQSSNVCQEKKFSLVLIFFKKPVYPIILNKLYTVEGMLENSSNGYVIKHPRISKHLARNFFEYRAVYPLKYGVSSAFLRSIVQRVFLLYPKINDWIPQEFGFPSQKDALREIHLPLKDPQDIKQSLAFKRLALDELIAQQLALQELKEYYSQQKAPVCFGDSKIIDKVLKKFNHSLTKSQWDSWEKIQQELMGQCPMMRLLHADVGSGKSIIAFLMLIQIATSGQQSGMLVPTEVLAHQHEKALKELLQETGISVSLWTGASKKRSRGDIVVGTHALFQERTSFETLAGVVVDEQHKFGVLQRLRLVRKGQHMPHTLFMSATPIPRTLEMTMWGQISVSRLEKRPEQRTVSTYMMSWNKISELYRWIQRCLDQKEAVYWVCPWIEGDNEEDFGKVTFRYQDLLVHFPGRVGMLHGKLPWPEKEAVLREFSEKTLGILVSTTSIEVGVHVDHASTMIIEESQRFGLAQLHQLRGRVGRGAVEGHCFLVWGKATSVLGFERLKLLKRCHDGFVLAQEDLKLRGAGSVCGLEQSGSGKYRFADFSVHHPLLESSIKLAKDLKACNNPNISLLLELFGYHHADLWNAG</sequence>
<evidence type="ECO:0000256" key="2">
    <source>
        <dbReference type="ARBA" id="ARBA00022763"/>
    </source>
</evidence>
<keyword evidence="3" id="KW-0378">Hydrolase</keyword>
<dbReference type="EMBL" id="BAUP01000049">
    <property type="protein sequence ID" value="GAJ45955.1"/>
    <property type="molecule type" value="Genomic_DNA"/>
</dbReference>
<protein>
    <submittedName>
        <fullName evidence="10">ATP-dependent DNA helicase RecG</fullName>
    </submittedName>
</protein>
<dbReference type="PANTHER" id="PTHR47964">
    <property type="entry name" value="ATP-DEPENDENT DNA HELICASE HOMOLOG RECG, CHLOROPLASTIC"/>
    <property type="match status" value="1"/>
</dbReference>
<dbReference type="InterPro" id="IPR027417">
    <property type="entry name" value="P-loop_NTPase"/>
</dbReference>
<dbReference type="Pfam" id="PF17191">
    <property type="entry name" value="RecG_wedge"/>
    <property type="match status" value="1"/>
</dbReference>
<evidence type="ECO:0000256" key="3">
    <source>
        <dbReference type="ARBA" id="ARBA00022801"/>
    </source>
</evidence>
<dbReference type="GO" id="GO:0006281">
    <property type="term" value="P:DNA repair"/>
    <property type="evidence" value="ECO:0007669"/>
    <property type="project" value="UniProtKB-KW"/>
</dbReference>
<evidence type="ECO:0000256" key="1">
    <source>
        <dbReference type="ARBA" id="ARBA00022741"/>
    </source>
</evidence>
<reference evidence="10 11" key="1">
    <citation type="journal article" date="2014" name="FEMS Microbiol. Lett.">
        <title>Draft genome sequences of three Holospora species (Holospora obtusa, Holospora undulata, and Holospora elegans), endonuclear symbiotic bacteria of the ciliate Paramecium caudatum.</title>
        <authorList>
            <person name="Dohra H."/>
            <person name="Tanaka K."/>
            <person name="Suzuki T."/>
            <person name="Fujishima M."/>
            <person name="Suzuki H."/>
        </authorList>
    </citation>
    <scope>NUCLEOTIDE SEQUENCE [LARGE SCALE GENOMIC DNA]</scope>
    <source>
        <strain evidence="10 11">E1</strain>
    </source>
</reference>
<keyword evidence="1" id="KW-0547">Nucleotide-binding</keyword>
<dbReference type="Gene3D" id="3.40.50.300">
    <property type="entry name" value="P-loop containing nucleotide triphosphate hydrolases"/>
    <property type="match status" value="2"/>
</dbReference>
<dbReference type="GO" id="GO:0016787">
    <property type="term" value="F:hydrolase activity"/>
    <property type="evidence" value="ECO:0007669"/>
    <property type="project" value="UniProtKB-KW"/>
</dbReference>
<evidence type="ECO:0000256" key="5">
    <source>
        <dbReference type="ARBA" id="ARBA00022840"/>
    </source>
</evidence>